<dbReference type="RefSeq" id="WP_097778297.1">
    <property type="nucleotide sequence ID" value="NZ_CABMES010000006.1"/>
</dbReference>
<keyword evidence="5" id="KW-0808">Transferase</keyword>
<sequence length="531" mass="56451">MKQKVMDAMQSFSKALMGPVLFLPIAGMLQAISSVMSNTALVTEGGVVWTLGKFINGGVSAVIGNLGILFCVGIAMSLAKKRKADAAFLALVSYLVWLAANARWLDVAGLTIAGDTASALYGTGQTICLGYHVTDMGVFLGMILGVVVALVHNRFIDTEFEGAMAMYGNSKFVFVVLLPIVLVMAVVASYVWPVAAAGINALTGVMASAGAFGVFLYGFLNRVLIPTGLHHLVWSPFLYSALGDSMIIGGEQIVGAKPVFLALLSDPSVAMMRDSARFLTYGLMKTFGVIGVAMAFISTAKKEKKAATKAQIIPATLTACLVGVTEPLEFTFLFAAPALWLVYSVLDGLFQMIVYLIGVRVCATNGIIDFLVLNLPAGIGRTHWPLYVLVGLVEIVVMYLVFRFLIVKMNLKTPGREDGEEVTDLAANAAAVKQQIRSGAAEKTAASANDAQTAAHIVEGLGGAENILNTDNCMTRLRVQVKDAALVKDKEWFKPTGSAGLVVKGNNIQIIYGPKVGKMRAIVDSYLGRAE</sequence>
<dbReference type="Pfam" id="PF00367">
    <property type="entry name" value="PTS_EIIB"/>
    <property type="match status" value="1"/>
</dbReference>
<feature type="transmembrane region" description="Helical" evidence="12">
    <location>
        <begin position="330"/>
        <end position="346"/>
    </location>
</feature>
<proteinExistence type="predicted"/>
<evidence type="ECO:0000313" key="15">
    <source>
        <dbReference type="EMBL" id="PDX57727.1"/>
    </source>
</evidence>
<evidence type="ECO:0000256" key="12">
    <source>
        <dbReference type="SAM" id="Phobius"/>
    </source>
</evidence>
<feature type="transmembrane region" description="Helical" evidence="12">
    <location>
        <begin position="198"/>
        <end position="220"/>
    </location>
</feature>
<evidence type="ECO:0000256" key="4">
    <source>
        <dbReference type="ARBA" id="ARBA00022597"/>
    </source>
</evidence>
<comment type="caution">
    <text evidence="15">The sequence shown here is derived from an EMBL/GenBank/DDBJ whole genome shotgun (WGS) entry which is preliminary data.</text>
</comment>
<feature type="transmembrane region" description="Helical" evidence="12">
    <location>
        <begin position="129"/>
        <end position="151"/>
    </location>
</feature>
<name>A0A2A6Z8P9_9FIRM</name>
<keyword evidence="2" id="KW-0813">Transport</keyword>
<evidence type="ECO:0000256" key="6">
    <source>
        <dbReference type="ARBA" id="ARBA00022683"/>
    </source>
</evidence>
<dbReference type="PROSITE" id="PS51098">
    <property type="entry name" value="PTS_EIIB_TYPE_1"/>
    <property type="match status" value="1"/>
</dbReference>
<gene>
    <name evidence="15" type="ORF">CGS46_14630</name>
</gene>
<keyword evidence="4 15" id="KW-0762">Sugar transport</keyword>
<keyword evidence="8" id="KW-0418">Kinase</keyword>
<evidence type="ECO:0000256" key="7">
    <source>
        <dbReference type="ARBA" id="ARBA00022692"/>
    </source>
</evidence>
<dbReference type="InterPro" id="IPR018113">
    <property type="entry name" value="PTrfase_EIIB_Cys"/>
</dbReference>
<dbReference type="GO" id="GO:0005886">
    <property type="term" value="C:plasma membrane"/>
    <property type="evidence" value="ECO:0007669"/>
    <property type="project" value="UniProtKB-SubCell"/>
</dbReference>
<protein>
    <submittedName>
        <fullName evidence="15">PTS glucose transporter subunit IIBC</fullName>
    </submittedName>
</protein>
<evidence type="ECO:0000256" key="9">
    <source>
        <dbReference type="ARBA" id="ARBA00022989"/>
    </source>
</evidence>
<dbReference type="GO" id="GO:0090563">
    <property type="term" value="F:protein-phosphocysteine-sugar phosphotransferase activity"/>
    <property type="evidence" value="ECO:0007669"/>
    <property type="project" value="TreeGrafter"/>
</dbReference>
<feature type="transmembrane region" description="Helical" evidence="12">
    <location>
        <begin position="353"/>
        <end position="372"/>
    </location>
</feature>
<dbReference type="InterPro" id="IPR013013">
    <property type="entry name" value="PTS_EIIC_1"/>
</dbReference>
<feature type="domain" description="PTS EIIC type-1" evidence="14">
    <location>
        <begin position="3"/>
        <end position="418"/>
    </location>
</feature>
<dbReference type="GO" id="GO:0008982">
    <property type="term" value="F:protein-N(PI)-phosphohistidine-sugar phosphotransferase activity"/>
    <property type="evidence" value="ECO:0007669"/>
    <property type="project" value="InterPro"/>
</dbReference>
<keyword evidence="16" id="KW-1185">Reference proteome</keyword>
<feature type="transmembrane region" description="Helical" evidence="12">
    <location>
        <begin position="86"/>
        <end position="105"/>
    </location>
</feature>
<dbReference type="CDD" id="cd00212">
    <property type="entry name" value="PTS_IIB_glc"/>
    <property type="match status" value="1"/>
</dbReference>
<evidence type="ECO:0000259" key="14">
    <source>
        <dbReference type="PROSITE" id="PS51103"/>
    </source>
</evidence>
<keyword evidence="3" id="KW-1003">Cell membrane</keyword>
<evidence type="ECO:0000313" key="16">
    <source>
        <dbReference type="Proteomes" id="UP000220752"/>
    </source>
</evidence>
<dbReference type="AlphaFoldDB" id="A0A2A6Z8P9"/>
<dbReference type="PANTHER" id="PTHR30009">
    <property type="entry name" value="CYTOCHROME C-TYPE SYNTHESIS PROTEIN AND PTS TRANSMEMBRANE COMPONENT"/>
    <property type="match status" value="1"/>
</dbReference>
<dbReference type="InterPro" id="IPR001996">
    <property type="entry name" value="PTS_IIB_1"/>
</dbReference>
<keyword evidence="9 12" id="KW-1133">Transmembrane helix</keyword>
<keyword evidence="7 12" id="KW-0812">Transmembrane</keyword>
<dbReference type="GO" id="GO:0016301">
    <property type="term" value="F:kinase activity"/>
    <property type="evidence" value="ECO:0007669"/>
    <property type="project" value="UniProtKB-KW"/>
</dbReference>
<evidence type="ECO:0000259" key="13">
    <source>
        <dbReference type="PROSITE" id="PS51098"/>
    </source>
</evidence>
<reference evidence="15 16" key="1">
    <citation type="journal article" date="2017" name="Front. Microbiol.">
        <title>New Insights into the Diversity of the Genus Faecalibacterium.</title>
        <authorList>
            <person name="Benevides L."/>
            <person name="Burman S."/>
            <person name="Martin R."/>
            <person name="Robert V."/>
            <person name="Thomas M."/>
            <person name="Miquel S."/>
            <person name="Chain F."/>
            <person name="Sokol H."/>
            <person name="Bermudez-Humaran L.G."/>
            <person name="Morrison M."/>
            <person name="Langella P."/>
            <person name="Azevedo V.A."/>
            <person name="Chatel J.M."/>
            <person name="Soares S."/>
        </authorList>
    </citation>
    <scope>NUCLEOTIDE SEQUENCE [LARGE SCALE GENOMIC DNA]</scope>
    <source>
        <strain evidence="16">CNCM I-4540</strain>
    </source>
</reference>
<dbReference type="PROSITE" id="PS51103">
    <property type="entry name" value="PTS_EIIC_TYPE_1"/>
    <property type="match status" value="1"/>
</dbReference>
<dbReference type="Pfam" id="PF02378">
    <property type="entry name" value="PTS_EIIC"/>
    <property type="match status" value="1"/>
</dbReference>
<dbReference type="InterPro" id="IPR003352">
    <property type="entry name" value="PTS_EIIC"/>
</dbReference>
<feature type="domain" description="PTS EIIB type-1" evidence="13">
    <location>
        <begin position="451"/>
        <end position="531"/>
    </location>
</feature>
<evidence type="ECO:0000256" key="1">
    <source>
        <dbReference type="ARBA" id="ARBA00004651"/>
    </source>
</evidence>
<comment type="subcellular location">
    <subcellularLocation>
        <location evidence="1">Cell membrane</location>
        <topology evidence="1">Multi-pass membrane protein</topology>
    </subcellularLocation>
</comment>
<dbReference type="PROSITE" id="PS01035">
    <property type="entry name" value="PTS_EIIB_TYPE_1_CYS"/>
    <property type="match status" value="1"/>
</dbReference>
<dbReference type="GO" id="GO:0009401">
    <property type="term" value="P:phosphoenolpyruvate-dependent sugar phosphotransferase system"/>
    <property type="evidence" value="ECO:0007669"/>
    <property type="project" value="UniProtKB-KW"/>
</dbReference>
<dbReference type="InterPro" id="IPR050429">
    <property type="entry name" value="PTS_Glucose_EIICBA"/>
</dbReference>
<feature type="transmembrane region" description="Helical" evidence="12">
    <location>
        <begin position="55"/>
        <end position="79"/>
    </location>
</feature>
<feature type="active site" description="Phosphocysteine intermediate; for EIIB activity" evidence="11">
    <location>
        <position position="473"/>
    </location>
</feature>
<organism evidence="15 16">
    <name type="scientific">Faecalibacterium langellae</name>
    <dbReference type="NCBI Taxonomy" id="3435293"/>
    <lineage>
        <taxon>Bacteria</taxon>
        <taxon>Bacillati</taxon>
        <taxon>Bacillota</taxon>
        <taxon>Clostridia</taxon>
        <taxon>Eubacteriales</taxon>
        <taxon>Oscillospiraceae</taxon>
        <taxon>Faecalibacterium</taxon>
    </lineage>
</organism>
<evidence type="ECO:0000256" key="10">
    <source>
        <dbReference type="ARBA" id="ARBA00023136"/>
    </source>
</evidence>
<evidence type="ECO:0000256" key="8">
    <source>
        <dbReference type="ARBA" id="ARBA00022777"/>
    </source>
</evidence>
<feature type="transmembrane region" description="Helical" evidence="12">
    <location>
        <begin position="384"/>
        <end position="406"/>
    </location>
</feature>
<accession>A0A2A6Z8P9</accession>
<feature type="transmembrane region" description="Helical" evidence="12">
    <location>
        <begin position="232"/>
        <end position="254"/>
    </location>
</feature>
<evidence type="ECO:0000256" key="11">
    <source>
        <dbReference type="PROSITE-ProRule" id="PRU00421"/>
    </source>
</evidence>
<dbReference type="EMBL" id="NMTQ01000037">
    <property type="protein sequence ID" value="PDX57727.1"/>
    <property type="molecule type" value="Genomic_DNA"/>
</dbReference>
<dbReference type="Proteomes" id="UP000220752">
    <property type="component" value="Unassembled WGS sequence"/>
</dbReference>
<dbReference type="InterPro" id="IPR036878">
    <property type="entry name" value="Glu_permease_IIB"/>
</dbReference>
<feature type="transmembrane region" description="Helical" evidence="12">
    <location>
        <begin position="278"/>
        <end position="299"/>
    </location>
</feature>
<evidence type="ECO:0000256" key="2">
    <source>
        <dbReference type="ARBA" id="ARBA00022448"/>
    </source>
</evidence>
<keyword evidence="6" id="KW-0598">Phosphotransferase system</keyword>
<feature type="transmembrane region" description="Helical" evidence="12">
    <location>
        <begin position="172"/>
        <end position="192"/>
    </location>
</feature>
<dbReference type="NCBIfam" id="TIGR00826">
    <property type="entry name" value="EIIB_glc"/>
    <property type="match status" value="1"/>
</dbReference>
<evidence type="ECO:0000256" key="5">
    <source>
        <dbReference type="ARBA" id="ARBA00022679"/>
    </source>
</evidence>
<evidence type="ECO:0000256" key="3">
    <source>
        <dbReference type="ARBA" id="ARBA00022475"/>
    </source>
</evidence>
<dbReference type="PANTHER" id="PTHR30009:SF24">
    <property type="entry name" value="PTS SYSTEM, IIBC COMPONENT"/>
    <property type="match status" value="1"/>
</dbReference>
<dbReference type="SUPFAM" id="SSF55604">
    <property type="entry name" value="Glucose permease domain IIB"/>
    <property type="match status" value="1"/>
</dbReference>
<dbReference type="Gene3D" id="3.30.1360.60">
    <property type="entry name" value="Glucose permease domain IIB"/>
    <property type="match status" value="1"/>
</dbReference>
<keyword evidence="10 12" id="KW-0472">Membrane</keyword>